<name>A0A366F1M3_9BACI</name>
<evidence type="ECO:0000313" key="1">
    <source>
        <dbReference type="EMBL" id="RBP08056.1"/>
    </source>
</evidence>
<protein>
    <recommendedName>
        <fullName evidence="3">SRPBCC family protein</fullName>
    </recommendedName>
</protein>
<dbReference type="AlphaFoldDB" id="A0A366F1M3"/>
<dbReference type="Proteomes" id="UP000252118">
    <property type="component" value="Unassembled WGS sequence"/>
</dbReference>
<gene>
    <name evidence="1" type="ORF">DET59_101428</name>
</gene>
<dbReference type="InterPro" id="IPR023393">
    <property type="entry name" value="START-like_dom_sf"/>
</dbReference>
<dbReference type="SUPFAM" id="SSF55961">
    <property type="entry name" value="Bet v1-like"/>
    <property type="match status" value="1"/>
</dbReference>
<dbReference type="EMBL" id="QNRJ01000001">
    <property type="protein sequence ID" value="RBP08056.1"/>
    <property type="molecule type" value="Genomic_DNA"/>
</dbReference>
<dbReference type="CDD" id="cd07812">
    <property type="entry name" value="SRPBCC"/>
    <property type="match status" value="1"/>
</dbReference>
<organism evidence="1 2">
    <name type="scientific">Rossellomorea aquimaris</name>
    <dbReference type="NCBI Taxonomy" id="189382"/>
    <lineage>
        <taxon>Bacteria</taxon>
        <taxon>Bacillati</taxon>
        <taxon>Bacillota</taxon>
        <taxon>Bacilli</taxon>
        <taxon>Bacillales</taxon>
        <taxon>Bacillaceae</taxon>
        <taxon>Rossellomorea</taxon>
    </lineage>
</organism>
<proteinExistence type="predicted"/>
<evidence type="ECO:0000313" key="2">
    <source>
        <dbReference type="Proteomes" id="UP000252118"/>
    </source>
</evidence>
<comment type="caution">
    <text evidence="1">The sequence shown here is derived from an EMBL/GenBank/DDBJ whole genome shotgun (WGS) entry which is preliminary data.</text>
</comment>
<dbReference type="Gene3D" id="3.30.530.20">
    <property type="match status" value="1"/>
</dbReference>
<reference evidence="1 2" key="1">
    <citation type="submission" date="2018-06" db="EMBL/GenBank/DDBJ databases">
        <title>Freshwater and sediment microbial communities from various areas in North America, analyzing microbe dynamics in response to fracking.</title>
        <authorList>
            <person name="Lamendella R."/>
        </authorList>
    </citation>
    <scope>NUCLEOTIDE SEQUENCE [LARGE SCALE GENOMIC DNA]</scope>
    <source>
        <strain evidence="1 2">97B</strain>
    </source>
</reference>
<sequence length="181" mass="20484">MKLLFLLIPTSHNSLLPYILFTDISFNKEGGTFMGMGIHHVNVHASRSHVWEFIRDMNAWAPLVPGYKEHTIVSDVQSTWKFTLHFGVLSKKVHVKVLVTEWKEPSEVMFILRGINQKFIGEGFFKADEVNSSITAMTGCLMIESTSSLAKILESTFDKMVHELTKELTEAVGEAIERGKQ</sequence>
<accession>A0A366F1M3</accession>
<evidence type="ECO:0008006" key="3">
    <source>
        <dbReference type="Google" id="ProtNLM"/>
    </source>
</evidence>